<feature type="non-terminal residue" evidence="2">
    <location>
        <position position="95"/>
    </location>
</feature>
<name>A0ABN8IQ77_9NEOP</name>
<proteinExistence type="predicted"/>
<sequence>MYKGGGGGGGGVPLSSGPVVVQPELGQTTPPPSPTPSALPHPIGAAAPAPRVSVANDAGSNPETVPRGEDVAPGMRKRETKIGKTNYLMDMDGLK</sequence>
<reference evidence="2" key="1">
    <citation type="submission" date="2022-03" db="EMBL/GenBank/DDBJ databases">
        <authorList>
            <person name="Martin H S."/>
        </authorList>
    </citation>
    <scope>NUCLEOTIDE SEQUENCE</scope>
</reference>
<keyword evidence="3" id="KW-1185">Reference proteome</keyword>
<feature type="compositionally biased region" description="Gly residues" evidence="1">
    <location>
        <begin position="1"/>
        <end position="12"/>
    </location>
</feature>
<organism evidence="2 3">
    <name type="scientific">Iphiclides podalirius</name>
    <name type="common">scarce swallowtail</name>
    <dbReference type="NCBI Taxonomy" id="110791"/>
    <lineage>
        <taxon>Eukaryota</taxon>
        <taxon>Metazoa</taxon>
        <taxon>Ecdysozoa</taxon>
        <taxon>Arthropoda</taxon>
        <taxon>Hexapoda</taxon>
        <taxon>Insecta</taxon>
        <taxon>Pterygota</taxon>
        <taxon>Neoptera</taxon>
        <taxon>Endopterygota</taxon>
        <taxon>Lepidoptera</taxon>
        <taxon>Glossata</taxon>
        <taxon>Ditrysia</taxon>
        <taxon>Papilionoidea</taxon>
        <taxon>Papilionidae</taxon>
        <taxon>Papilioninae</taxon>
        <taxon>Iphiclides</taxon>
    </lineage>
</organism>
<dbReference type="EMBL" id="OW152815">
    <property type="protein sequence ID" value="CAH2063560.1"/>
    <property type="molecule type" value="Genomic_DNA"/>
</dbReference>
<dbReference type="Proteomes" id="UP000837857">
    <property type="component" value="Chromosome 3"/>
</dbReference>
<evidence type="ECO:0000256" key="1">
    <source>
        <dbReference type="SAM" id="MobiDB-lite"/>
    </source>
</evidence>
<protein>
    <submittedName>
        <fullName evidence="2">Uncharacterized protein</fullName>
    </submittedName>
</protein>
<evidence type="ECO:0000313" key="2">
    <source>
        <dbReference type="EMBL" id="CAH2063560.1"/>
    </source>
</evidence>
<accession>A0ABN8IQ77</accession>
<feature type="compositionally biased region" description="Pro residues" evidence="1">
    <location>
        <begin position="29"/>
        <end position="39"/>
    </location>
</feature>
<gene>
    <name evidence="2" type="ORF">IPOD504_LOCUS12573</name>
</gene>
<feature type="region of interest" description="Disordered" evidence="1">
    <location>
        <begin position="1"/>
        <end position="74"/>
    </location>
</feature>
<evidence type="ECO:0000313" key="3">
    <source>
        <dbReference type="Proteomes" id="UP000837857"/>
    </source>
</evidence>